<evidence type="ECO:0000256" key="8">
    <source>
        <dbReference type="ARBA" id="ARBA00022989"/>
    </source>
</evidence>
<dbReference type="RefSeq" id="WP_090283874.1">
    <property type="nucleotide sequence ID" value="NZ_FMWO01000020.1"/>
</dbReference>
<dbReference type="GO" id="GO:0009252">
    <property type="term" value="P:peptidoglycan biosynthetic process"/>
    <property type="evidence" value="ECO:0007669"/>
    <property type="project" value="UniProtKB-UniRule"/>
</dbReference>
<evidence type="ECO:0000256" key="6">
    <source>
        <dbReference type="ARBA" id="ARBA00022960"/>
    </source>
</evidence>
<evidence type="ECO:0000313" key="14">
    <source>
        <dbReference type="Proteomes" id="UP000198729"/>
    </source>
</evidence>
<sequence>MGLLLVGALLYQSWFLLHVVYWRTYNPATSAFMQQRLAQLREHNPQADLQYRWVAYEHISDHLKQAVVAAEDARFMQHAGFDFDAMKIAWEKNLEQRKWAAGGSTISQQLAKNLLLSSDKTLGRKLQEALITLMLEQLLSKERILELYLNVIEWGEGVFGAEEAARHYFHVSASTLSARQAALLASMIPNPRHYDKNRNSPRLLNKTRIIESRMRVAKVP</sequence>
<gene>
    <name evidence="11 13" type="primary">mtgA</name>
    <name evidence="13" type="ORF">NSMM_150100</name>
</gene>
<organism evidence="13 14">
    <name type="scientific">Nitrosomonas mobilis</name>
    <dbReference type="NCBI Taxonomy" id="51642"/>
    <lineage>
        <taxon>Bacteria</taxon>
        <taxon>Pseudomonadati</taxon>
        <taxon>Pseudomonadota</taxon>
        <taxon>Betaproteobacteria</taxon>
        <taxon>Nitrosomonadales</taxon>
        <taxon>Nitrosomonadaceae</taxon>
        <taxon>Nitrosomonas</taxon>
    </lineage>
</organism>
<evidence type="ECO:0000256" key="10">
    <source>
        <dbReference type="ARBA" id="ARBA00023316"/>
    </source>
</evidence>
<dbReference type="NCBIfam" id="TIGR02070">
    <property type="entry name" value="mono_pep_trsgly"/>
    <property type="match status" value="1"/>
</dbReference>
<feature type="domain" description="Glycosyl transferase family 51" evidence="12">
    <location>
        <begin position="48"/>
        <end position="214"/>
    </location>
</feature>
<keyword evidence="1 11" id="KW-1003">Cell membrane</keyword>
<keyword evidence="4 11" id="KW-0808">Transferase</keyword>
<dbReference type="HAMAP" id="MF_00766">
    <property type="entry name" value="PGT_MtgA"/>
    <property type="match status" value="1"/>
</dbReference>
<keyword evidence="8 11" id="KW-1133">Transmembrane helix</keyword>
<evidence type="ECO:0000256" key="5">
    <source>
        <dbReference type="ARBA" id="ARBA00022692"/>
    </source>
</evidence>
<evidence type="ECO:0000256" key="1">
    <source>
        <dbReference type="ARBA" id="ARBA00022475"/>
    </source>
</evidence>
<comment type="subcellular location">
    <subcellularLocation>
        <location evidence="11">Cell inner membrane</location>
        <topology evidence="11">Single-pass membrane protein</topology>
    </subcellularLocation>
</comment>
<keyword evidence="5 11" id="KW-0812">Transmembrane</keyword>
<comment type="similarity">
    <text evidence="11">Belongs to the glycosyltransferase 51 family.</text>
</comment>
<reference evidence="13 14" key="1">
    <citation type="submission" date="2016-10" db="EMBL/GenBank/DDBJ databases">
        <authorList>
            <person name="de Groot N.N."/>
        </authorList>
    </citation>
    <scope>NUCLEOTIDE SEQUENCE [LARGE SCALE GENOMIC DNA]</scope>
    <source>
        <strain evidence="13">1</strain>
    </source>
</reference>
<dbReference type="SUPFAM" id="SSF53955">
    <property type="entry name" value="Lysozyme-like"/>
    <property type="match status" value="1"/>
</dbReference>
<dbReference type="EMBL" id="FMWO01000020">
    <property type="protein sequence ID" value="SCZ84362.1"/>
    <property type="molecule type" value="Genomic_DNA"/>
</dbReference>
<comment type="pathway">
    <text evidence="11">Cell wall biogenesis; peptidoglycan biosynthesis.</text>
</comment>
<evidence type="ECO:0000256" key="11">
    <source>
        <dbReference type="HAMAP-Rule" id="MF_00766"/>
    </source>
</evidence>
<evidence type="ECO:0000256" key="4">
    <source>
        <dbReference type="ARBA" id="ARBA00022679"/>
    </source>
</evidence>
<dbReference type="OrthoDB" id="9766909at2"/>
<dbReference type="PANTHER" id="PTHR30400">
    <property type="entry name" value="MONOFUNCTIONAL BIOSYNTHETIC PEPTIDOGLYCAN TRANSGLYCOSYLASE"/>
    <property type="match status" value="1"/>
</dbReference>
<evidence type="ECO:0000256" key="2">
    <source>
        <dbReference type="ARBA" id="ARBA00022519"/>
    </source>
</evidence>
<comment type="catalytic activity">
    <reaction evidence="11">
        <text>[GlcNAc-(1-&gt;4)-Mur2Ac(oyl-L-Ala-gamma-D-Glu-L-Lys-D-Ala-D-Ala)](n)-di-trans,octa-cis-undecaprenyl diphosphate + beta-D-GlcNAc-(1-&gt;4)-Mur2Ac(oyl-L-Ala-gamma-D-Glu-L-Lys-D-Ala-D-Ala)-di-trans,octa-cis-undecaprenyl diphosphate = [GlcNAc-(1-&gt;4)-Mur2Ac(oyl-L-Ala-gamma-D-Glu-L-Lys-D-Ala-D-Ala)](n+1)-di-trans,octa-cis-undecaprenyl diphosphate + di-trans,octa-cis-undecaprenyl diphosphate + H(+)</text>
        <dbReference type="Rhea" id="RHEA:23708"/>
        <dbReference type="Rhea" id="RHEA-COMP:9602"/>
        <dbReference type="Rhea" id="RHEA-COMP:9603"/>
        <dbReference type="ChEBI" id="CHEBI:15378"/>
        <dbReference type="ChEBI" id="CHEBI:58405"/>
        <dbReference type="ChEBI" id="CHEBI:60033"/>
        <dbReference type="ChEBI" id="CHEBI:78435"/>
        <dbReference type="EC" id="2.4.99.28"/>
    </reaction>
</comment>
<dbReference type="AlphaFoldDB" id="A0A1G5SB19"/>
<keyword evidence="6 11" id="KW-0133">Cell shape</keyword>
<dbReference type="EC" id="2.4.99.28" evidence="11"/>
<dbReference type="GO" id="GO:0008955">
    <property type="term" value="F:peptidoglycan glycosyltransferase activity"/>
    <property type="evidence" value="ECO:0007669"/>
    <property type="project" value="UniProtKB-UniRule"/>
</dbReference>
<dbReference type="Pfam" id="PF00912">
    <property type="entry name" value="Transgly"/>
    <property type="match status" value="1"/>
</dbReference>
<name>A0A1G5SB19_9PROT</name>
<protein>
    <recommendedName>
        <fullName evidence="11">Biosynthetic peptidoglycan transglycosylase</fullName>
        <ecNumber evidence="11">2.4.99.28</ecNumber>
    </recommendedName>
    <alternativeName>
        <fullName evidence="11">Glycan polymerase</fullName>
    </alternativeName>
    <alternativeName>
        <fullName evidence="11">Peptidoglycan glycosyltransferase MtgA</fullName>
        <shortName evidence="11">PGT</shortName>
    </alternativeName>
</protein>
<dbReference type="GO" id="GO:0009274">
    <property type="term" value="C:peptidoglycan-based cell wall"/>
    <property type="evidence" value="ECO:0007669"/>
    <property type="project" value="InterPro"/>
</dbReference>
<dbReference type="Gene3D" id="1.10.3810.10">
    <property type="entry name" value="Biosynthetic peptidoglycan transglycosylase-like"/>
    <property type="match status" value="1"/>
</dbReference>
<keyword evidence="10 11" id="KW-0961">Cell wall biogenesis/degradation</keyword>
<evidence type="ECO:0000256" key="7">
    <source>
        <dbReference type="ARBA" id="ARBA00022984"/>
    </source>
</evidence>
<comment type="function">
    <text evidence="11">Peptidoglycan polymerase that catalyzes glycan chain elongation from lipid-linked precursors.</text>
</comment>
<evidence type="ECO:0000256" key="3">
    <source>
        <dbReference type="ARBA" id="ARBA00022676"/>
    </source>
</evidence>
<dbReference type="GO" id="GO:0005886">
    <property type="term" value="C:plasma membrane"/>
    <property type="evidence" value="ECO:0007669"/>
    <property type="project" value="UniProtKB-SubCell"/>
</dbReference>
<dbReference type="InterPro" id="IPR001264">
    <property type="entry name" value="Glyco_trans_51"/>
</dbReference>
<dbReference type="GO" id="GO:0016763">
    <property type="term" value="F:pentosyltransferase activity"/>
    <property type="evidence" value="ECO:0007669"/>
    <property type="project" value="InterPro"/>
</dbReference>
<keyword evidence="7 11" id="KW-0573">Peptidoglycan synthesis</keyword>
<evidence type="ECO:0000256" key="9">
    <source>
        <dbReference type="ARBA" id="ARBA00023136"/>
    </source>
</evidence>
<dbReference type="UniPathway" id="UPA00219"/>
<keyword evidence="2 11" id="KW-0997">Cell inner membrane</keyword>
<dbReference type="PANTHER" id="PTHR30400:SF0">
    <property type="entry name" value="BIOSYNTHETIC PEPTIDOGLYCAN TRANSGLYCOSYLASE"/>
    <property type="match status" value="1"/>
</dbReference>
<dbReference type="InterPro" id="IPR011812">
    <property type="entry name" value="Pep_trsgly"/>
</dbReference>
<keyword evidence="14" id="KW-1185">Reference proteome</keyword>
<dbReference type="InterPro" id="IPR023346">
    <property type="entry name" value="Lysozyme-like_dom_sf"/>
</dbReference>
<evidence type="ECO:0000259" key="12">
    <source>
        <dbReference type="Pfam" id="PF00912"/>
    </source>
</evidence>
<dbReference type="GO" id="GO:0008360">
    <property type="term" value="P:regulation of cell shape"/>
    <property type="evidence" value="ECO:0007669"/>
    <property type="project" value="UniProtKB-KW"/>
</dbReference>
<dbReference type="STRING" id="51642.NSMM_150100"/>
<proteinExistence type="inferred from homology"/>
<accession>A0A1G5SB19</accession>
<keyword evidence="3 11" id="KW-0328">Glycosyltransferase</keyword>
<dbReference type="InterPro" id="IPR036950">
    <property type="entry name" value="PBP_transglycosylase"/>
</dbReference>
<dbReference type="Proteomes" id="UP000198729">
    <property type="component" value="Unassembled WGS sequence"/>
</dbReference>
<dbReference type="GO" id="GO:0071555">
    <property type="term" value="P:cell wall organization"/>
    <property type="evidence" value="ECO:0007669"/>
    <property type="project" value="UniProtKB-KW"/>
</dbReference>
<keyword evidence="9 11" id="KW-0472">Membrane</keyword>
<evidence type="ECO:0000313" key="13">
    <source>
        <dbReference type="EMBL" id="SCZ84362.1"/>
    </source>
</evidence>